<evidence type="ECO:0000313" key="8">
    <source>
        <dbReference type="EMBL" id="SEJ41236.1"/>
    </source>
</evidence>
<keyword evidence="2 5" id="KW-0812">Transmembrane</keyword>
<evidence type="ECO:0000313" key="10">
    <source>
        <dbReference type="Proteomes" id="UP000199280"/>
    </source>
</evidence>
<dbReference type="RefSeq" id="WP_068623472.1">
    <property type="nucleotide sequence ID" value="NZ_FJNB01000015.1"/>
</dbReference>
<feature type="transmembrane region" description="Helical" evidence="5">
    <location>
        <begin position="144"/>
        <end position="163"/>
    </location>
</feature>
<dbReference type="InterPro" id="IPR013525">
    <property type="entry name" value="ABC2_TM"/>
</dbReference>
<feature type="transmembrane region" description="Helical" evidence="5">
    <location>
        <begin position="170"/>
        <end position="191"/>
    </location>
</feature>
<dbReference type="InterPro" id="IPR051784">
    <property type="entry name" value="Nod_factor_ABC_transporter"/>
</dbReference>
<evidence type="ECO:0000256" key="3">
    <source>
        <dbReference type="ARBA" id="ARBA00022989"/>
    </source>
</evidence>
<dbReference type="EMBL" id="FNYT01000013">
    <property type="protein sequence ID" value="SEJ41236.1"/>
    <property type="molecule type" value="Genomic_DNA"/>
</dbReference>
<dbReference type="PROSITE" id="PS51012">
    <property type="entry name" value="ABC_TM2"/>
    <property type="match status" value="1"/>
</dbReference>
<evidence type="ECO:0000259" key="6">
    <source>
        <dbReference type="PROSITE" id="PS51012"/>
    </source>
</evidence>
<proteinExistence type="predicted"/>
<gene>
    <name evidence="8" type="ORF">SAMN05216375_1139</name>
    <name evidence="7" type="ORF">TR210_2057</name>
</gene>
<dbReference type="Proteomes" id="UP000076878">
    <property type="component" value="Unassembled WGS sequence"/>
</dbReference>
<dbReference type="GO" id="GO:0140359">
    <property type="term" value="F:ABC-type transporter activity"/>
    <property type="evidence" value="ECO:0007669"/>
    <property type="project" value="InterPro"/>
</dbReference>
<dbReference type="OrthoDB" id="162334at2"/>
<dbReference type="PANTHER" id="PTHR43229">
    <property type="entry name" value="NODULATION PROTEIN J"/>
    <property type="match status" value="1"/>
</dbReference>
<feature type="transmembrane region" description="Helical" evidence="5">
    <location>
        <begin position="58"/>
        <end position="80"/>
    </location>
</feature>
<dbReference type="AlphaFoldDB" id="A0A143Z117"/>
<comment type="subcellular location">
    <subcellularLocation>
        <location evidence="1">Membrane</location>
        <topology evidence="1">Multi-pass membrane protein</topology>
    </subcellularLocation>
</comment>
<dbReference type="EMBL" id="FJNB01000015">
    <property type="protein sequence ID" value="CZR03884.1"/>
    <property type="molecule type" value="Genomic_DNA"/>
</dbReference>
<keyword evidence="10" id="KW-1185">Reference proteome</keyword>
<protein>
    <submittedName>
        <fullName evidence="7">Abc-2 type transporter</fullName>
    </submittedName>
    <submittedName>
        <fullName evidence="8">Multidrug/hemolysin transport system permease protein</fullName>
    </submittedName>
</protein>
<evidence type="ECO:0000256" key="5">
    <source>
        <dbReference type="SAM" id="Phobius"/>
    </source>
</evidence>
<feature type="transmembrane region" description="Helical" evidence="5">
    <location>
        <begin position="258"/>
        <end position="279"/>
    </location>
</feature>
<dbReference type="GO" id="GO:0016020">
    <property type="term" value="C:membrane"/>
    <property type="evidence" value="ECO:0007669"/>
    <property type="project" value="UniProtKB-SubCell"/>
</dbReference>
<evidence type="ECO:0000256" key="4">
    <source>
        <dbReference type="ARBA" id="ARBA00023136"/>
    </source>
</evidence>
<accession>A0A143Z117</accession>
<evidence type="ECO:0000313" key="9">
    <source>
        <dbReference type="Proteomes" id="UP000076878"/>
    </source>
</evidence>
<feature type="transmembrane region" description="Helical" evidence="5">
    <location>
        <begin position="101"/>
        <end position="124"/>
    </location>
</feature>
<feature type="transmembrane region" description="Helical" evidence="5">
    <location>
        <begin position="20"/>
        <end position="38"/>
    </location>
</feature>
<evidence type="ECO:0000256" key="2">
    <source>
        <dbReference type="ARBA" id="ARBA00022692"/>
    </source>
</evidence>
<sequence length="284" mass="30612">MIPIVGRNIKIFFRDKANVFFSLLAVLIIIGLYVFFLGKNLANALGDSVGAQYVMDSWIMSGVISVSGVTTTMGAFAVMIDDRANKILKDFTVSPIRSSRLAAAYILSSVVVGFIMSLVTFVLAEAYIFLSGGNLLAPLAMLKMLGLILLTVLTSSALVYFLTSFFNSQNAFATASTIIGTIIGFLAGVYVPIGQFSDSVQTIIKLFPMTYSASLMRQVMMEEPLDISFAGAPVEALDAFKLMMGHTIRFGETAVTPFTSILILIGTALLLYGLSILNISRKAK</sequence>
<reference evidence="8 10" key="2">
    <citation type="submission" date="2016-10" db="EMBL/GenBank/DDBJ databases">
        <authorList>
            <person name="Varghese N."/>
            <person name="Submissions S."/>
        </authorList>
    </citation>
    <scope>NUCLEOTIDE SEQUENCE [LARGE SCALE GENOMIC DNA]</scope>
    <source>
        <strain evidence="8 10">DSM 22150</strain>
    </source>
</reference>
<dbReference type="InterPro" id="IPR047817">
    <property type="entry name" value="ABC2_TM_bact-type"/>
</dbReference>
<feature type="domain" description="ABC transmembrane type-2" evidence="6">
    <location>
        <begin position="17"/>
        <end position="282"/>
    </location>
</feature>
<evidence type="ECO:0000313" key="7">
    <source>
        <dbReference type="EMBL" id="CZR03884.1"/>
    </source>
</evidence>
<keyword evidence="3 5" id="KW-1133">Transmembrane helix</keyword>
<dbReference type="Proteomes" id="UP000199280">
    <property type="component" value="Unassembled WGS sequence"/>
</dbReference>
<dbReference type="Pfam" id="PF12698">
    <property type="entry name" value="ABC2_membrane_3"/>
    <property type="match status" value="1"/>
</dbReference>
<dbReference type="PANTHER" id="PTHR43229:SF2">
    <property type="entry name" value="NODULATION PROTEIN J"/>
    <property type="match status" value="1"/>
</dbReference>
<keyword evidence="4 5" id="KW-0472">Membrane</keyword>
<name>A0A143Z117_9LACT</name>
<dbReference type="STRING" id="640938.TR210_2057"/>
<reference evidence="7 9" key="1">
    <citation type="submission" date="2016-02" db="EMBL/GenBank/DDBJ databases">
        <authorList>
            <person name="Wen L."/>
            <person name="He K."/>
            <person name="Yang H."/>
        </authorList>
    </citation>
    <scope>NUCLEOTIDE SEQUENCE [LARGE SCALE GENOMIC DNA]</scope>
    <source>
        <strain evidence="7">Trichococcus_R210</strain>
    </source>
</reference>
<evidence type="ECO:0000256" key="1">
    <source>
        <dbReference type="ARBA" id="ARBA00004141"/>
    </source>
</evidence>
<organism evidence="7 9">
    <name type="scientific">Trichococcus ilyis</name>
    <dbReference type="NCBI Taxonomy" id="640938"/>
    <lineage>
        <taxon>Bacteria</taxon>
        <taxon>Bacillati</taxon>
        <taxon>Bacillota</taxon>
        <taxon>Bacilli</taxon>
        <taxon>Lactobacillales</taxon>
        <taxon>Carnobacteriaceae</taxon>
        <taxon>Trichococcus</taxon>
    </lineage>
</organism>